<feature type="compositionally biased region" description="Basic and acidic residues" evidence="3">
    <location>
        <begin position="309"/>
        <end position="318"/>
    </location>
</feature>
<dbReference type="InterPro" id="IPR013763">
    <property type="entry name" value="Cyclin-like_dom"/>
</dbReference>
<feature type="domain" description="Cyclin-like" evidence="4">
    <location>
        <begin position="16"/>
        <end position="113"/>
    </location>
</feature>
<dbReference type="InterPro" id="IPR006671">
    <property type="entry name" value="Cyclin_N"/>
</dbReference>
<dbReference type="PANTHER" id="PTHR10026">
    <property type="entry name" value="CYCLIN"/>
    <property type="match status" value="1"/>
</dbReference>
<protein>
    <recommendedName>
        <fullName evidence="4">Cyclin-like domain-containing protein</fullName>
    </recommendedName>
</protein>
<feature type="compositionally biased region" description="Basic and acidic residues" evidence="3">
    <location>
        <begin position="259"/>
        <end position="269"/>
    </location>
</feature>
<sequence length="442" mass="50459">MDASRRNLARRQQCACLIQEIGSRLKTTQVVINASLYYMHHFYEVFTPEAIKPIMVALASFYIACKTEDFSRKLSFLVKAAYDALRKPMPNENSDTYKRIVQNIHSLEATILMVIGFQTLEVKQPHVILINVIRENKFPKEISHTSYYICTNILHLTTLVLHHSMEAIAATSLYIAAKWNGSDIKCANGEWYHMFSPKLTLEEIKAMADEFTLTFQECDAKIKDQLRLLLKSRRLDRLAREDPSLQQRKLNENQTKQNYRAEKRAHETPPPRGVQRPGQPIQHSRSSGEIAFRQSQQPQHPVRNGYGEPDSKMQRLDRGVFSPQSQPLQMMDPAHRQVVRPDGGPGLNYPHNQSGLRYGGSREGSVDSRWQGDNDPHHQQPQYLTNPATGQSMPLHRGPADRPRDAMMGGHRYPVSGHPQSNRLVSSSSSRSLQKNDLDNLF</sequence>
<evidence type="ECO:0000256" key="1">
    <source>
        <dbReference type="ARBA" id="ARBA00023127"/>
    </source>
</evidence>
<keyword evidence="1 2" id="KW-0195">Cyclin</keyword>
<dbReference type="InterPro" id="IPR043198">
    <property type="entry name" value="Cyclin/Ssn8"/>
</dbReference>
<feature type="compositionally biased region" description="Low complexity" evidence="3">
    <location>
        <begin position="421"/>
        <end position="433"/>
    </location>
</feature>
<dbReference type="GO" id="GO:0016538">
    <property type="term" value="F:cyclin-dependent protein serine/threonine kinase regulator activity"/>
    <property type="evidence" value="ECO:0007669"/>
    <property type="project" value="InterPro"/>
</dbReference>
<feature type="region of interest" description="Disordered" evidence="3">
    <location>
        <begin position="240"/>
        <end position="442"/>
    </location>
</feature>
<proteinExistence type="inferred from homology"/>
<dbReference type="AlphaFoldDB" id="A0A0X3P1M5"/>
<feature type="compositionally biased region" description="Polar residues" evidence="3">
    <location>
        <begin position="244"/>
        <end position="258"/>
    </location>
</feature>
<organism evidence="5">
    <name type="scientific">Schistocephalus solidus</name>
    <name type="common">Tapeworm</name>
    <dbReference type="NCBI Taxonomy" id="70667"/>
    <lineage>
        <taxon>Eukaryota</taxon>
        <taxon>Metazoa</taxon>
        <taxon>Spiralia</taxon>
        <taxon>Lophotrochozoa</taxon>
        <taxon>Platyhelminthes</taxon>
        <taxon>Cestoda</taxon>
        <taxon>Eucestoda</taxon>
        <taxon>Diphyllobothriidea</taxon>
        <taxon>Diphyllobothriidae</taxon>
        <taxon>Schistocephalus</taxon>
    </lineage>
</organism>
<reference evidence="5" key="1">
    <citation type="submission" date="2016-01" db="EMBL/GenBank/DDBJ databases">
        <title>Reference transcriptome for the parasite Schistocephalus solidus: insights into the molecular evolution of parasitism.</title>
        <authorList>
            <person name="Hebert F.O."/>
            <person name="Grambauer S."/>
            <person name="Barber I."/>
            <person name="Landry C.R."/>
            <person name="Aubin-Horth N."/>
        </authorList>
    </citation>
    <scope>NUCLEOTIDE SEQUENCE</scope>
</reference>
<dbReference type="SUPFAM" id="SSF47954">
    <property type="entry name" value="Cyclin-like"/>
    <property type="match status" value="2"/>
</dbReference>
<dbReference type="GO" id="GO:0006357">
    <property type="term" value="P:regulation of transcription by RNA polymerase II"/>
    <property type="evidence" value="ECO:0007669"/>
    <property type="project" value="InterPro"/>
</dbReference>
<feature type="compositionally biased region" description="Polar residues" evidence="3">
    <location>
        <begin position="379"/>
        <end position="392"/>
    </location>
</feature>
<name>A0A0X3P1M5_SCHSO</name>
<evidence type="ECO:0000259" key="4">
    <source>
        <dbReference type="SMART" id="SM00385"/>
    </source>
</evidence>
<dbReference type="Gene3D" id="1.10.472.10">
    <property type="entry name" value="Cyclin-like"/>
    <property type="match status" value="2"/>
</dbReference>
<evidence type="ECO:0000256" key="3">
    <source>
        <dbReference type="SAM" id="MobiDB-lite"/>
    </source>
</evidence>
<comment type="similarity">
    <text evidence="2">Belongs to the cyclin family.</text>
</comment>
<evidence type="ECO:0000256" key="2">
    <source>
        <dbReference type="RuleBase" id="RU000383"/>
    </source>
</evidence>
<accession>A0A0X3P1M5</accession>
<dbReference type="Pfam" id="PF21797">
    <property type="entry name" value="CycT2-like_C"/>
    <property type="match status" value="1"/>
</dbReference>
<gene>
    <name evidence="5" type="ORF">TR99839</name>
</gene>
<feature type="domain" description="Cyclin-like" evidence="4">
    <location>
        <begin position="127"/>
        <end position="213"/>
    </location>
</feature>
<feature type="compositionally biased region" description="Basic and acidic residues" evidence="3">
    <location>
        <begin position="364"/>
        <end position="378"/>
    </location>
</feature>
<evidence type="ECO:0000313" key="5">
    <source>
        <dbReference type="EMBL" id="JAP45799.1"/>
    </source>
</evidence>
<dbReference type="Pfam" id="PF00134">
    <property type="entry name" value="Cyclin_N"/>
    <property type="match status" value="1"/>
</dbReference>
<dbReference type="SMART" id="SM00385">
    <property type="entry name" value="CYCLIN"/>
    <property type="match status" value="2"/>
</dbReference>
<feature type="compositionally biased region" description="Polar residues" evidence="3">
    <location>
        <begin position="281"/>
        <end position="299"/>
    </location>
</feature>
<dbReference type="InterPro" id="IPR036915">
    <property type="entry name" value="Cyclin-like_sf"/>
</dbReference>
<dbReference type="EMBL" id="GEEE01017426">
    <property type="protein sequence ID" value="JAP45799.1"/>
    <property type="molecule type" value="Transcribed_RNA"/>
</dbReference>